<accession>A0A1Y2ADQ8</accession>
<feature type="transmembrane region" description="Helical" evidence="1">
    <location>
        <begin position="208"/>
        <end position="231"/>
    </location>
</feature>
<keyword evidence="1" id="KW-0812">Transmembrane</keyword>
<feature type="non-terminal residue" evidence="2">
    <location>
        <position position="1"/>
    </location>
</feature>
<protein>
    <submittedName>
        <fullName evidence="2">Uncharacterized protein</fullName>
    </submittedName>
</protein>
<organism evidence="2 3">
    <name type="scientific">Naematelia encephala</name>
    <dbReference type="NCBI Taxonomy" id="71784"/>
    <lineage>
        <taxon>Eukaryota</taxon>
        <taxon>Fungi</taxon>
        <taxon>Dikarya</taxon>
        <taxon>Basidiomycota</taxon>
        <taxon>Agaricomycotina</taxon>
        <taxon>Tremellomycetes</taxon>
        <taxon>Tremellales</taxon>
        <taxon>Naemateliaceae</taxon>
        <taxon>Naematelia</taxon>
    </lineage>
</organism>
<gene>
    <name evidence="2" type="ORF">BCR39DRAFT_451871</name>
</gene>
<comment type="caution">
    <text evidence="2">The sequence shown here is derived from an EMBL/GenBank/DDBJ whole genome shotgun (WGS) entry which is preliminary data.</text>
</comment>
<dbReference type="Proteomes" id="UP000193986">
    <property type="component" value="Unassembled WGS sequence"/>
</dbReference>
<dbReference type="STRING" id="71784.A0A1Y2ADQ8"/>
<proteinExistence type="predicted"/>
<dbReference type="AlphaFoldDB" id="A0A1Y2ADQ8"/>
<name>A0A1Y2ADQ8_9TREE</name>
<sequence>PCDTNNDHLDADSKAFVTDCDSFGYCAINGTCLPRQCRRDEYILSSLVDANSPIPPLCPPGSFCPDSASGCLALVPVGGKCQLNRDDECQPPIQNIVSSDPYDQMQASAAICLLGTCMYGNATLGSACISESTTYVGYDISGMSFSNQVVRDNCIENQGYCDQTQNICLALKSLSSSCAADRECQSYNCNSNNECVIPPESAIHVARWIYVLVGLGLSTAMATILAILILMHNRAQNAHRIMLEEYYKEQ</sequence>
<keyword evidence="1" id="KW-1133">Transmembrane helix</keyword>
<evidence type="ECO:0000313" key="3">
    <source>
        <dbReference type="Proteomes" id="UP000193986"/>
    </source>
</evidence>
<dbReference type="EMBL" id="MCFC01000129">
    <property type="protein sequence ID" value="ORY20636.1"/>
    <property type="molecule type" value="Genomic_DNA"/>
</dbReference>
<evidence type="ECO:0000256" key="1">
    <source>
        <dbReference type="SAM" id="Phobius"/>
    </source>
</evidence>
<feature type="non-terminal residue" evidence="2">
    <location>
        <position position="250"/>
    </location>
</feature>
<reference evidence="2 3" key="1">
    <citation type="submission" date="2016-07" db="EMBL/GenBank/DDBJ databases">
        <title>Pervasive Adenine N6-methylation of Active Genes in Fungi.</title>
        <authorList>
            <consortium name="DOE Joint Genome Institute"/>
            <person name="Mondo S.J."/>
            <person name="Dannebaum R.O."/>
            <person name="Kuo R.C."/>
            <person name="Labutti K."/>
            <person name="Haridas S."/>
            <person name="Kuo A."/>
            <person name="Salamov A."/>
            <person name="Ahrendt S.R."/>
            <person name="Lipzen A."/>
            <person name="Sullivan W."/>
            <person name="Andreopoulos W.B."/>
            <person name="Clum A."/>
            <person name="Lindquist E."/>
            <person name="Daum C."/>
            <person name="Ramamoorthy G.K."/>
            <person name="Gryganskyi A."/>
            <person name="Culley D."/>
            <person name="Magnuson J.K."/>
            <person name="James T.Y."/>
            <person name="O'Malley M.A."/>
            <person name="Stajich J.E."/>
            <person name="Spatafora J.W."/>
            <person name="Visel A."/>
            <person name="Grigoriev I.V."/>
        </authorList>
    </citation>
    <scope>NUCLEOTIDE SEQUENCE [LARGE SCALE GENOMIC DNA]</scope>
    <source>
        <strain evidence="2 3">68-887.2</strain>
    </source>
</reference>
<dbReference type="InParanoid" id="A0A1Y2ADQ8"/>
<evidence type="ECO:0000313" key="2">
    <source>
        <dbReference type="EMBL" id="ORY20636.1"/>
    </source>
</evidence>
<keyword evidence="3" id="KW-1185">Reference proteome</keyword>
<dbReference type="OrthoDB" id="195231at2759"/>
<keyword evidence="1" id="KW-0472">Membrane</keyword>